<name>A0ABN6PLI8_9BURK</name>
<dbReference type="InterPro" id="IPR043502">
    <property type="entry name" value="DNA/RNA_pol_sf"/>
</dbReference>
<evidence type="ECO:0000256" key="2">
    <source>
        <dbReference type="SAM" id="MobiDB-lite"/>
    </source>
</evidence>
<dbReference type="InterPro" id="IPR001126">
    <property type="entry name" value="UmuC"/>
</dbReference>
<dbReference type="Proteomes" id="UP001057498">
    <property type="component" value="Chromosome"/>
</dbReference>
<dbReference type="SUPFAM" id="SSF56672">
    <property type="entry name" value="DNA/RNA polymerases"/>
    <property type="match status" value="1"/>
</dbReference>
<keyword evidence="1" id="KW-0227">DNA damage</keyword>
<protein>
    <recommendedName>
        <fullName evidence="3">UmuC domain-containing protein</fullName>
    </recommendedName>
</protein>
<evidence type="ECO:0000313" key="4">
    <source>
        <dbReference type="EMBL" id="BDI05072.1"/>
    </source>
</evidence>
<dbReference type="EMBL" id="AP025730">
    <property type="protein sequence ID" value="BDI05072.1"/>
    <property type="molecule type" value="Genomic_DNA"/>
</dbReference>
<feature type="domain" description="UmuC" evidence="3">
    <location>
        <begin position="25"/>
        <end position="151"/>
    </location>
</feature>
<dbReference type="PANTHER" id="PTHR35369">
    <property type="entry name" value="BLR3025 PROTEIN-RELATED"/>
    <property type="match status" value="1"/>
</dbReference>
<dbReference type="CDD" id="cd03468">
    <property type="entry name" value="PolY_like"/>
    <property type="match status" value="1"/>
</dbReference>
<gene>
    <name evidence="4" type="ORF">CATMQ487_20420</name>
</gene>
<keyword evidence="5" id="KW-1185">Reference proteome</keyword>
<evidence type="ECO:0000259" key="3">
    <source>
        <dbReference type="Pfam" id="PF00817"/>
    </source>
</evidence>
<feature type="region of interest" description="Disordered" evidence="2">
    <location>
        <begin position="432"/>
        <end position="451"/>
    </location>
</feature>
<evidence type="ECO:0000313" key="5">
    <source>
        <dbReference type="Proteomes" id="UP001057498"/>
    </source>
</evidence>
<sequence>MHALWLCLHLPQLPLDALGPWPEPLAALPVLVWEADGRGARLVCSANPAARGLGAVPGQRLGSAQALAPQALLLARDPVREAAALQRLALALGSLTPSIEIAPPAQLLLDIHASLRLFGGLRALLRRALALARGSGFTLRCGLAATPLAAQWLAAQADPPDRRGRRPPGPRRRCIQLASTRRALQPLPLALVAGFLANPVDKAIDTTADSLQMLQALGARRVADLRRLPRSGLARRGAAAWLDALDRAEGRRPDPRRWFEPPEACRLGLELPHPAEAVPALEAALAPLVQALCGWLALRWRAAQGIELRLQHEYGARRRLADDVLTLDLATPSRDAAHLLTLLRERLQRIELRAPVDRLTLDLTRHLPDAGRPRALLPDALDDQTHADARAGLIDRLRARLGADQVQCIQLQADARPEHAERRLPAEVGIRTGAAGTPARRPPSADHGLPRPTWLLATPQPLPLSRNGELPVHLGQPLRLLTRAERIETGWHDGALVRRDYHVALADDGTLCWVYRDRSPATAADAGELATPRWFLHGLFG</sequence>
<evidence type="ECO:0000256" key="1">
    <source>
        <dbReference type="ARBA" id="ARBA00022763"/>
    </source>
</evidence>
<dbReference type="InterPro" id="IPR050356">
    <property type="entry name" value="SulA_CellDiv_inhibitor"/>
</dbReference>
<accession>A0ABN6PLI8</accession>
<reference evidence="4" key="1">
    <citation type="submission" date="2022-04" db="EMBL/GenBank/DDBJ databases">
        <title>Whole genome sequence of Sphaerotilus sp. FB-5.</title>
        <authorList>
            <person name="Takeda M."/>
            <person name="Narihara S."/>
            <person name="Akimoto M."/>
            <person name="Akimoto R."/>
            <person name="Nishiyashiki S."/>
            <person name="Murakami T."/>
        </authorList>
    </citation>
    <scope>NUCLEOTIDE SEQUENCE</scope>
    <source>
        <strain evidence="4">FB-5</strain>
    </source>
</reference>
<proteinExistence type="predicted"/>
<dbReference type="Pfam" id="PF00817">
    <property type="entry name" value="IMS"/>
    <property type="match status" value="1"/>
</dbReference>
<dbReference type="PANTHER" id="PTHR35369:SF2">
    <property type="entry name" value="BLR3025 PROTEIN"/>
    <property type="match status" value="1"/>
</dbReference>
<dbReference type="RefSeq" id="WP_251973137.1">
    <property type="nucleotide sequence ID" value="NZ_AP025730.1"/>
</dbReference>
<organism evidence="4 5">
    <name type="scientific">Sphaerotilus microaerophilus</name>
    <dbReference type="NCBI Taxonomy" id="2914710"/>
    <lineage>
        <taxon>Bacteria</taxon>
        <taxon>Pseudomonadati</taxon>
        <taxon>Pseudomonadota</taxon>
        <taxon>Betaproteobacteria</taxon>
        <taxon>Burkholderiales</taxon>
        <taxon>Sphaerotilaceae</taxon>
        <taxon>Sphaerotilus</taxon>
    </lineage>
</organism>